<feature type="transmembrane region" description="Helical" evidence="14">
    <location>
        <begin position="422"/>
        <end position="444"/>
    </location>
</feature>
<comment type="subcellular location">
    <subcellularLocation>
        <location evidence="1">Endomembrane system</location>
        <topology evidence="1">Multi-pass membrane protein</topology>
    </subcellularLocation>
</comment>
<keyword evidence="18" id="KW-1185">Reference proteome</keyword>
<dbReference type="Proteomes" id="UP000694545">
    <property type="component" value="Unplaced"/>
</dbReference>
<reference evidence="17" key="2">
    <citation type="submission" date="2025-09" db="UniProtKB">
        <authorList>
            <consortium name="Ensembl"/>
        </authorList>
    </citation>
    <scope>IDENTIFICATION</scope>
</reference>
<evidence type="ECO:0000256" key="10">
    <source>
        <dbReference type="ARBA" id="ARBA00022989"/>
    </source>
</evidence>
<keyword evidence="11 14" id="KW-0472">Membrane</keyword>
<dbReference type="SUPFAM" id="SSF52540">
    <property type="entry name" value="P-loop containing nucleoside triphosphate hydrolases"/>
    <property type="match status" value="2"/>
</dbReference>
<keyword evidence="5 14" id="KW-0812">Transmembrane</keyword>
<dbReference type="InterPro" id="IPR017871">
    <property type="entry name" value="ABC_transporter-like_CS"/>
</dbReference>
<feature type="domain" description="ABC transporter" evidence="15">
    <location>
        <begin position="619"/>
        <end position="841"/>
    </location>
</feature>
<dbReference type="InterPro" id="IPR027417">
    <property type="entry name" value="P-loop_NTPase"/>
</dbReference>
<dbReference type="FunFam" id="3.40.50.300:FF:000450">
    <property type="entry name" value="ABC transporter C family member 2"/>
    <property type="match status" value="1"/>
</dbReference>
<dbReference type="InterPro" id="IPR011527">
    <property type="entry name" value="ABC1_TM_dom"/>
</dbReference>
<dbReference type="FunFam" id="1.20.1560.10:FF:000001">
    <property type="entry name" value="ATP-binding cassette subfamily C member 1"/>
    <property type="match status" value="1"/>
</dbReference>
<dbReference type="Pfam" id="PF00005">
    <property type="entry name" value="ABC_tran"/>
    <property type="match status" value="2"/>
</dbReference>
<evidence type="ECO:0000256" key="13">
    <source>
        <dbReference type="ARBA" id="ARBA00047523"/>
    </source>
</evidence>
<feature type="domain" description="ABC transmembrane type-1" evidence="16">
    <location>
        <begin position="327"/>
        <end position="538"/>
    </location>
</feature>
<dbReference type="CDD" id="cd18603">
    <property type="entry name" value="ABC_6TM_MRP1_2_3_6_D2_like"/>
    <property type="match status" value="1"/>
</dbReference>
<dbReference type="InterPro" id="IPR036640">
    <property type="entry name" value="ABC1_TM_sf"/>
</dbReference>
<dbReference type="EC" id="7.6.2.3" evidence="12"/>
<feature type="transmembrane region" description="Helical" evidence="14">
    <location>
        <begin position="173"/>
        <end position="192"/>
    </location>
</feature>
<dbReference type="CDD" id="cd18595">
    <property type="entry name" value="ABC_6TM_MRP1_2_3_6_D1_like"/>
    <property type="match status" value="1"/>
</dbReference>
<feature type="transmembrane region" description="Helical" evidence="14">
    <location>
        <begin position="1033"/>
        <end position="1056"/>
    </location>
</feature>
<dbReference type="InterPro" id="IPR003439">
    <property type="entry name" value="ABC_transporter-like_ATP-bd"/>
</dbReference>
<dbReference type="InterPro" id="IPR050173">
    <property type="entry name" value="ABC_transporter_C-like"/>
</dbReference>
<accession>A0A8D2KVS5</accession>
<dbReference type="PROSITE" id="PS50893">
    <property type="entry name" value="ABC_TRANSPORTER_2"/>
    <property type="match status" value="2"/>
</dbReference>
<feature type="transmembrane region" description="Helical" evidence="14">
    <location>
        <begin position="1159"/>
        <end position="1177"/>
    </location>
</feature>
<dbReference type="SUPFAM" id="SSF90123">
    <property type="entry name" value="ABC transporter transmembrane region"/>
    <property type="match status" value="2"/>
</dbReference>
<dbReference type="GO" id="GO:0015431">
    <property type="term" value="F:ABC-type glutathione S-conjugate transporter activity"/>
    <property type="evidence" value="ECO:0007669"/>
    <property type="project" value="UniProtKB-EC"/>
</dbReference>
<keyword evidence="4" id="KW-0597">Phosphoprotein</keyword>
<evidence type="ECO:0000256" key="5">
    <source>
        <dbReference type="ARBA" id="ARBA00022692"/>
    </source>
</evidence>
<evidence type="ECO:0000256" key="2">
    <source>
        <dbReference type="ARBA" id="ARBA00009726"/>
    </source>
</evidence>
<dbReference type="GO" id="GO:0016020">
    <property type="term" value="C:membrane"/>
    <property type="evidence" value="ECO:0007669"/>
    <property type="project" value="InterPro"/>
</dbReference>
<evidence type="ECO:0000256" key="7">
    <source>
        <dbReference type="ARBA" id="ARBA00022741"/>
    </source>
</evidence>
<feature type="domain" description="ABC transporter" evidence="15">
    <location>
        <begin position="1224"/>
        <end position="1456"/>
    </location>
</feature>
<dbReference type="GO" id="GO:0016887">
    <property type="term" value="F:ATP hydrolysis activity"/>
    <property type="evidence" value="ECO:0007669"/>
    <property type="project" value="InterPro"/>
</dbReference>
<dbReference type="InterPro" id="IPR003593">
    <property type="entry name" value="AAA+_ATPase"/>
</dbReference>
<reference evidence="17" key="1">
    <citation type="submission" date="2025-08" db="UniProtKB">
        <authorList>
            <consortium name="Ensembl"/>
        </authorList>
    </citation>
    <scope>IDENTIFICATION</scope>
</reference>
<comment type="catalytic activity">
    <reaction evidence="13">
        <text>leukotriene C4(in) + ATP + H2O = leukotriene C4(out) + ADP + phosphate + H(+)</text>
        <dbReference type="Rhea" id="RHEA:38963"/>
        <dbReference type="ChEBI" id="CHEBI:15377"/>
        <dbReference type="ChEBI" id="CHEBI:15378"/>
        <dbReference type="ChEBI" id="CHEBI:30616"/>
        <dbReference type="ChEBI" id="CHEBI:43474"/>
        <dbReference type="ChEBI" id="CHEBI:57973"/>
        <dbReference type="ChEBI" id="CHEBI:456216"/>
    </reaction>
    <physiologicalReaction direction="left-to-right" evidence="13">
        <dbReference type="Rhea" id="RHEA:38964"/>
    </physiologicalReaction>
</comment>
<evidence type="ECO:0000259" key="15">
    <source>
        <dbReference type="PROSITE" id="PS50893"/>
    </source>
</evidence>
<feature type="transmembrane region" description="Helical" evidence="14">
    <location>
        <begin position="1134"/>
        <end position="1153"/>
    </location>
</feature>
<feature type="transmembrane region" description="Helical" evidence="14">
    <location>
        <begin position="887"/>
        <end position="906"/>
    </location>
</feature>
<evidence type="ECO:0000256" key="4">
    <source>
        <dbReference type="ARBA" id="ARBA00022553"/>
    </source>
</evidence>
<feature type="domain" description="ABC transmembrane type-1" evidence="16">
    <location>
        <begin position="903"/>
        <end position="1185"/>
    </location>
</feature>
<evidence type="ECO:0000256" key="14">
    <source>
        <dbReference type="SAM" id="Phobius"/>
    </source>
</evidence>
<keyword evidence="7" id="KW-0547">Nucleotide-binding</keyword>
<comment type="similarity">
    <text evidence="2">Belongs to the ABC transporter superfamily. ABCC family. Conjugate transporter (TC 3.A.1.208) subfamily.</text>
</comment>
<evidence type="ECO:0000313" key="18">
    <source>
        <dbReference type="Proteomes" id="UP000694545"/>
    </source>
</evidence>
<dbReference type="Ensembl" id="ENSVKKT00000011084.1">
    <property type="protein sequence ID" value="ENSVKKP00000010824.1"/>
    <property type="gene ID" value="ENSVKKG00000007601.1"/>
</dbReference>
<evidence type="ECO:0000256" key="1">
    <source>
        <dbReference type="ARBA" id="ARBA00004127"/>
    </source>
</evidence>
<evidence type="ECO:0000256" key="6">
    <source>
        <dbReference type="ARBA" id="ARBA00022737"/>
    </source>
</evidence>
<protein>
    <recommendedName>
        <fullName evidence="12">ABC-type glutathione-S-conjugate transporter</fullName>
        <ecNumber evidence="12">7.6.2.3</ecNumber>
    </recommendedName>
</protein>
<keyword evidence="9" id="KW-1278">Translocase</keyword>
<dbReference type="PANTHER" id="PTHR24223">
    <property type="entry name" value="ATP-BINDING CASSETTE SUB-FAMILY C"/>
    <property type="match status" value="1"/>
</dbReference>
<evidence type="ECO:0000256" key="12">
    <source>
        <dbReference type="ARBA" id="ARBA00024220"/>
    </source>
</evidence>
<dbReference type="InterPro" id="IPR056227">
    <property type="entry name" value="TMD0_ABC"/>
</dbReference>
<evidence type="ECO:0000256" key="8">
    <source>
        <dbReference type="ARBA" id="ARBA00022840"/>
    </source>
</evidence>
<evidence type="ECO:0000259" key="16">
    <source>
        <dbReference type="PROSITE" id="PS50929"/>
    </source>
</evidence>
<feature type="transmembrane region" description="Helical" evidence="14">
    <location>
        <begin position="37"/>
        <end position="55"/>
    </location>
</feature>
<feature type="transmembrane region" description="Helical" evidence="14">
    <location>
        <begin position="525"/>
        <end position="544"/>
    </location>
</feature>
<keyword evidence="8" id="KW-0067">ATP-binding</keyword>
<feature type="transmembrane region" description="Helical" evidence="14">
    <location>
        <begin position="948"/>
        <end position="973"/>
    </location>
</feature>
<evidence type="ECO:0000256" key="11">
    <source>
        <dbReference type="ARBA" id="ARBA00023136"/>
    </source>
</evidence>
<feature type="transmembrane region" description="Helical" evidence="14">
    <location>
        <begin position="136"/>
        <end position="153"/>
    </location>
</feature>
<keyword evidence="6" id="KW-0677">Repeat</keyword>
<dbReference type="PANTHER" id="PTHR24223:SF339">
    <property type="entry name" value="ATP-BINDING CASSETTE SUB-FAMILY C MEMBER 6"/>
    <property type="match status" value="1"/>
</dbReference>
<evidence type="ECO:0000256" key="3">
    <source>
        <dbReference type="ARBA" id="ARBA00022448"/>
    </source>
</evidence>
<feature type="transmembrane region" description="Helical" evidence="14">
    <location>
        <begin position="450"/>
        <end position="468"/>
    </location>
</feature>
<dbReference type="GO" id="GO:0012505">
    <property type="term" value="C:endomembrane system"/>
    <property type="evidence" value="ECO:0007669"/>
    <property type="project" value="UniProtKB-SubCell"/>
</dbReference>
<dbReference type="Gene3D" id="3.40.50.300">
    <property type="entry name" value="P-loop containing nucleotide triphosphate hydrolases"/>
    <property type="match status" value="2"/>
</dbReference>
<dbReference type="CDD" id="cd03250">
    <property type="entry name" value="ABCC_MRP_domain1"/>
    <property type="match status" value="1"/>
</dbReference>
<evidence type="ECO:0000313" key="17">
    <source>
        <dbReference type="Ensembl" id="ENSVKKP00000010824.1"/>
    </source>
</evidence>
<dbReference type="FunFam" id="3.40.50.300:FF:000074">
    <property type="entry name" value="Multidrug resistance-associated protein 5 isoform 1"/>
    <property type="match status" value="1"/>
</dbReference>
<dbReference type="GO" id="GO:0042592">
    <property type="term" value="P:homeostatic process"/>
    <property type="evidence" value="ECO:0007669"/>
    <property type="project" value="UniProtKB-ARBA"/>
</dbReference>
<dbReference type="PROSITE" id="PS50929">
    <property type="entry name" value="ABC_TM1F"/>
    <property type="match status" value="2"/>
</dbReference>
<dbReference type="Pfam" id="PF00664">
    <property type="entry name" value="ABC_membrane"/>
    <property type="match status" value="2"/>
</dbReference>
<keyword evidence="10 14" id="KW-1133">Transmembrane helix</keyword>
<name>A0A8D2KVS5_VARKO</name>
<feature type="transmembrane region" description="Helical" evidence="14">
    <location>
        <begin position="106"/>
        <end position="124"/>
    </location>
</feature>
<keyword evidence="3" id="KW-0813">Transport</keyword>
<proteinExistence type="inferred from homology"/>
<evidence type="ECO:0000256" key="9">
    <source>
        <dbReference type="ARBA" id="ARBA00022967"/>
    </source>
</evidence>
<organism evidence="17 18">
    <name type="scientific">Varanus komodoensis</name>
    <name type="common">Komodo dragon</name>
    <dbReference type="NCBI Taxonomy" id="61221"/>
    <lineage>
        <taxon>Eukaryota</taxon>
        <taxon>Metazoa</taxon>
        <taxon>Chordata</taxon>
        <taxon>Craniata</taxon>
        <taxon>Vertebrata</taxon>
        <taxon>Euteleostomi</taxon>
        <taxon>Lepidosauria</taxon>
        <taxon>Squamata</taxon>
        <taxon>Bifurcata</taxon>
        <taxon>Unidentata</taxon>
        <taxon>Episquamata</taxon>
        <taxon>Toxicofera</taxon>
        <taxon>Anguimorpha</taxon>
        <taxon>Paleoanguimorpha</taxon>
        <taxon>Varanoidea</taxon>
        <taxon>Varanidae</taxon>
        <taxon>Varanus</taxon>
    </lineage>
</organism>
<dbReference type="PROSITE" id="PS00211">
    <property type="entry name" value="ABC_TRANSPORTER_1"/>
    <property type="match status" value="2"/>
</dbReference>
<dbReference type="CDD" id="cd03244">
    <property type="entry name" value="ABCC_MRP_domain2"/>
    <property type="match status" value="1"/>
</dbReference>
<feature type="transmembrane region" description="Helical" evidence="14">
    <location>
        <begin position="76"/>
        <end position="94"/>
    </location>
</feature>
<dbReference type="GO" id="GO:0005524">
    <property type="term" value="F:ATP binding"/>
    <property type="evidence" value="ECO:0007669"/>
    <property type="project" value="UniProtKB-KW"/>
</dbReference>
<dbReference type="SMART" id="SM00382">
    <property type="entry name" value="AAA"/>
    <property type="match status" value="2"/>
</dbReference>
<dbReference type="Gene3D" id="1.20.1560.10">
    <property type="entry name" value="ABC transporter type 1, transmembrane domain"/>
    <property type="match status" value="2"/>
</dbReference>
<sequence length="1460" mass="161682">AGDAGSCRAFSPVWEHNWNQTWYADTPSFTPCFQNTVLIWIPCIYLWASLPWYYLYLRKSSRGYIRMSAVFKAKMVLAFTLILLCFIKTCYLLWEVSRGIPRTPGHILTAAVLVITMILVVFLIQVERRKGIRSSGILLVFWLLTFFSAMVSFSSKIQHALKGGFREDPSQHIITYVYFALVLLELVLCCFVDQPPFFSKVLNDPNPCPESRASFVSKITFWWFVGLVWKGYWKPLQTEDLWSLAKENSSNEIITKIEEKFHARFIFAFYFLTSPTVQNEPALGLENGVTQSGTRAHPPKGAAPSAFHLWQGMAEPAASLRIATRSPPSFCSLFLDFITDPAAPPWQGYLCATVMFCLACLQTLFEQQYMYTCVVLGMRLRTAIMGLVYRKVLVLSAAGKKATTVGEIINLVSVDVQKLMDLIIYFNGTWLAPIRILICFIFLWQLLGPSALSAVLVFVFLLPLNFAIAKKRGQFQEAQMKHKDSRAKLTSTILGNIKMLKLYGWEENFMGKVLAARSQELRALRTSQFLFSISFIVFAVYTLADARNVLTAQKAFVSLALVHILNTAHSFLPFSINAVVQVRGSLALARLHGTTATGHAGCAQQLLPRDLLPLDCILVRNGTFSWSKESPPCLKRINLAIPRGCLCAVVGQVGAGKSSLFSALLGELQRSEGSVVMKGTVAFVPQESWTQNASVEENITFGDKLDLRWYDRVVTACALQPDLDGFPDGSQTKIGEKGINISGGEKQRLSLARAVYRNASIYLLDDPLSAVDALVGQHIFEQVLGPKGLLKDKTRVLVTSAVHILPRVDHIIVMRDGEISEAGSWQELVQRQGALADFLMSHGGGAKEGQGLPGAARPFSISQATSGLQKSPDVQTPDYWRAKMSVYWSYLGVAGPLIWAYTLLLLTCQQMASFCRGYWLSLWANDPLHNGVQPHTALRMGSSGSKGISLSPGVAAIGKFGSVAAVFLAGTLASRKLFLQLLRDVIRSPMAFFEQTPSGNLLNRFSKEMDAIDSIIPDKLKSLLGFLFQLLEIYIAIMVATPIAVVAIVPLTVLYATFQSFFVTTSCQLRRLETASRSPIFSNLSETFHGSSIIRAYKAQQRFVLQNDYRVDENQRASFPALVADRWLATNIEFLGNSVVLVAAVLAVINRPYLSPGLVGFSISCALQITGVLNWMVRALAEMDNNIVSVERVRDYSSTVKEAPWTLDNNTVCENWPREGAVEFRGYSMRYRPDLELALKKISIRISGREKVGIAGRTGAGKSSLAAGLLRLVEAAEGEILIDGTNIAQIGLHDLRRKITIIPQDPVLFSGSLRMNLDPLDEHSDDDIWTALELTRLKSFVQDLPNQLACECSEGGGNFSVGQRQLLCLARALLRKARILVLDEATAAVDLETDLQIQSTLRAQFGNCTVLTLAHRLSTIMDCDKILVMEDGRVAEFGVPEALLAQKGLFYRMAEESGLV</sequence>
<dbReference type="Pfam" id="PF24357">
    <property type="entry name" value="TMD0_ABC"/>
    <property type="match status" value="1"/>
</dbReference>